<evidence type="ECO:0000313" key="2">
    <source>
        <dbReference type="EMBL" id="RDX42560.1"/>
    </source>
</evidence>
<gene>
    <name evidence="2" type="ORF">OH76DRAFT_1411047</name>
</gene>
<dbReference type="InterPro" id="IPR000719">
    <property type="entry name" value="Prot_kinase_dom"/>
</dbReference>
<reference evidence="2 3" key="1">
    <citation type="journal article" date="2018" name="Biotechnol. Biofuels">
        <title>Integrative visual omics of the white-rot fungus Polyporus brumalis exposes the biotechnological potential of its oxidative enzymes for delignifying raw plant biomass.</title>
        <authorList>
            <person name="Miyauchi S."/>
            <person name="Rancon A."/>
            <person name="Drula E."/>
            <person name="Hage H."/>
            <person name="Chaduli D."/>
            <person name="Favel A."/>
            <person name="Grisel S."/>
            <person name="Henrissat B."/>
            <person name="Herpoel-Gimbert I."/>
            <person name="Ruiz-Duenas F.J."/>
            <person name="Chevret D."/>
            <person name="Hainaut M."/>
            <person name="Lin J."/>
            <person name="Wang M."/>
            <person name="Pangilinan J."/>
            <person name="Lipzen A."/>
            <person name="Lesage-Meessen L."/>
            <person name="Navarro D."/>
            <person name="Riley R."/>
            <person name="Grigoriev I.V."/>
            <person name="Zhou S."/>
            <person name="Raouche S."/>
            <person name="Rosso M.N."/>
        </authorList>
    </citation>
    <scope>NUCLEOTIDE SEQUENCE [LARGE SCALE GENOMIC DNA]</scope>
    <source>
        <strain evidence="2 3">BRFM 1820</strain>
    </source>
</reference>
<dbReference type="GO" id="GO:0004672">
    <property type="term" value="F:protein kinase activity"/>
    <property type="evidence" value="ECO:0007669"/>
    <property type="project" value="InterPro"/>
</dbReference>
<dbReference type="GO" id="GO:0005524">
    <property type="term" value="F:ATP binding"/>
    <property type="evidence" value="ECO:0007669"/>
    <property type="project" value="InterPro"/>
</dbReference>
<organism evidence="2 3">
    <name type="scientific">Lentinus brumalis</name>
    <dbReference type="NCBI Taxonomy" id="2498619"/>
    <lineage>
        <taxon>Eukaryota</taxon>
        <taxon>Fungi</taxon>
        <taxon>Dikarya</taxon>
        <taxon>Basidiomycota</taxon>
        <taxon>Agaricomycotina</taxon>
        <taxon>Agaricomycetes</taxon>
        <taxon>Polyporales</taxon>
        <taxon>Polyporaceae</taxon>
        <taxon>Lentinus</taxon>
    </lineage>
</organism>
<dbReference type="Proteomes" id="UP000256964">
    <property type="component" value="Unassembled WGS sequence"/>
</dbReference>
<accession>A0A371CQJ6</accession>
<keyword evidence="3" id="KW-1185">Reference proteome</keyword>
<proteinExistence type="predicted"/>
<evidence type="ECO:0000259" key="1">
    <source>
        <dbReference type="SMART" id="SM00220"/>
    </source>
</evidence>
<feature type="domain" description="Protein kinase" evidence="1">
    <location>
        <begin position="43"/>
        <end position="285"/>
    </location>
</feature>
<dbReference type="AlphaFoldDB" id="A0A371CQJ6"/>
<dbReference type="SUPFAM" id="SSF56112">
    <property type="entry name" value="Protein kinase-like (PK-like)"/>
    <property type="match status" value="1"/>
</dbReference>
<protein>
    <recommendedName>
        <fullName evidence="1">Protein kinase domain-containing protein</fullName>
    </recommendedName>
</protein>
<dbReference type="OrthoDB" id="2746981at2759"/>
<sequence>MTDMQECLISTAGNALAPPEEPWDYYVPPRWLVEHPEVKARNITPCMVLKPGYVYQTNRMNTEIPQYAVKITVPGSEEADIYDLLRRRGLTSSTHTLSVFVLRSEDRPPVIVLPYVSDLTSRYPEAEELPDTLRHFAQILEGVVNLHRLRIAHLDICMGNMLLAHPLDLEFHEQLELDKIYLIDFGGAMQLGLGPGHQPAIDLPGSQIRKPNPSMERFDPYAWDMYCVGITFDTLARFVARYSHRPTPWFLQKYIVWVTGPECGCKSVCRCRPSARRALLVLTLIRGVVHVSGFFERLMKPIAGLFARRSRAVSL</sequence>
<evidence type="ECO:0000313" key="3">
    <source>
        <dbReference type="Proteomes" id="UP000256964"/>
    </source>
</evidence>
<dbReference type="SMART" id="SM00220">
    <property type="entry name" value="S_TKc"/>
    <property type="match status" value="1"/>
</dbReference>
<dbReference type="EMBL" id="KZ857482">
    <property type="protein sequence ID" value="RDX42560.1"/>
    <property type="molecule type" value="Genomic_DNA"/>
</dbReference>
<name>A0A371CQJ6_9APHY</name>
<dbReference type="InterPro" id="IPR011009">
    <property type="entry name" value="Kinase-like_dom_sf"/>
</dbReference>
<dbReference type="Gene3D" id="1.10.510.10">
    <property type="entry name" value="Transferase(Phosphotransferase) domain 1"/>
    <property type="match status" value="1"/>
</dbReference>